<evidence type="ECO:0000256" key="6">
    <source>
        <dbReference type="ARBA" id="ARBA00022786"/>
    </source>
</evidence>
<dbReference type="RefSeq" id="XP_022149238.1">
    <property type="nucleotide sequence ID" value="XM_022293546.1"/>
</dbReference>
<dbReference type="PANTHER" id="PTHR15710:SF108">
    <property type="entry name" value="OS03G0286100 PROTEIN"/>
    <property type="match status" value="1"/>
</dbReference>
<dbReference type="Gene3D" id="3.30.40.10">
    <property type="entry name" value="Zinc/RING finger domain, C3HC4 (zinc finger)"/>
    <property type="match status" value="1"/>
</dbReference>
<comment type="catalytic activity">
    <reaction evidence="1">
        <text>S-ubiquitinyl-[E2 ubiquitin-conjugating enzyme]-L-cysteine + [acceptor protein]-L-lysine = [E2 ubiquitin-conjugating enzyme]-L-cysteine + N(6)-ubiquitinyl-[acceptor protein]-L-lysine.</text>
        <dbReference type="EC" id="2.3.2.27"/>
    </reaction>
</comment>
<organism evidence="10 11">
    <name type="scientific">Momordica charantia</name>
    <name type="common">Bitter gourd</name>
    <name type="synonym">Balsam pear</name>
    <dbReference type="NCBI Taxonomy" id="3673"/>
    <lineage>
        <taxon>Eukaryota</taxon>
        <taxon>Viridiplantae</taxon>
        <taxon>Streptophyta</taxon>
        <taxon>Embryophyta</taxon>
        <taxon>Tracheophyta</taxon>
        <taxon>Spermatophyta</taxon>
        <taxon>Magnoliopsida</taxon>
        <taxon>eudicotyledons</taxon>
        <taxon>Gunneridae</taxon>
        <taxon>Pentapetalae</taxon>
        <taxon>rosids</taxon>
        <taxon>fabids</taxon>
        <taxon>Cucurbitales</taxon>
        <taxon>Cucurbitaceae</taxon>
        <taxon>Momordiceae</taxon>
        <taxon>Momordica</taxon>
    </lineage>
</organism>
<sequence length="266" mass="30497">MSQNLRPRIAINGGVHRTTTLHYYWCRICRRIIRISFGNPLEISISCPFCSRLLRHELDVARARFHADPSGFLPNSSRLPDPRPDSRRNLPLWGFEIDDGPSPESWITLQFSRPRALPESSDAPPDSRQDCGIEAIPRVKITEYHLGKDSICPICKEEFRIGGEARELPCKHFYHSDCIVPWLRLRNTCPVCRHTLQNIPVAVAVAAAGTFVEEGGGRWNGWWSSICSWWPFRSIGGWARRLRYADSGDSFFVIEPDSWMYSWLAN</sequence>
<keyword evidence="4" id="KW-0479">Metal-binding</keyword>
<name>A0A6J1D6A2_MOMCH</name>
<evidence type="ECO:0000256" key="5">
    <source>
        <dbReference type="ARBA" id="ARBA00022771"/>
    </source>
</evidence>
<gene>
    <name evidence="11" type="primary">LOC111017708</name>
</gene>
<keyword evidence="10" id="KW-1185">Reference proteome</keyword>
<dbReference type="EC" id="2.3.2.27" evidence="2"/>
<dbReference type="GO" id="GO:0061630">
    <property type="term" value="F:ubiquitin protein ligase activity"/>
    <property type="evidence" value="ECO:0007669"/>
    <property type="project" value="UniProtKB-EC"/>
</dbReference>
<dbReference type="SMART" id="SM00184">
    <property type="entry name" value="RING"/>
    <property type="match status" value="1"/>
</dbReference>
<evidence type="ECO:0000256" key="2">
    <source>
        <dbReference type="ARBA" id="ARBA00012483"/>
    </source>
</evidence>
<dbReference type="InterPro" id="IPR001841">
    <property type="entry name" value="Znf_RING"/>
</dbReference>
<dbReference type="InterPro" id="IPR013083">
    <property type="entry name" value="Znf_RING/FYVE/PHD"/>
</dbReference>
<dbReference type="Pfam" id="PF13639">
    <property type="entry name" value="zf-RING_2"/>
    <property type="match status" value="1"/>
</dbReference>
<evidence type="ECO:0000256" key="4">
    <source>
        <dbReference type="ARBA" id="ARBA00022723"/>
    </source>
</evidence>
<proteinExistence type="predicted"/>
<dbReference type="AlphaFoldDB" id="A0A6J1D6A2"/>
<keyword evidence="3" id="KW-0808">Transferase</keyword>
<evidence type="ECO:0000256" key="1">
    <source>
        <dbReference type="ARBA" id="ARBA00000900"/>
    </source>
</evidence>
<keyword evidence="5 8" id="KW-0863">Zinc-finger</keyword>
<feature type="domain" description="RING-type" evidence="9">
    <location>
        <begin position="152"/>
        <end position="193"/>
    </location>
</feature>
<reference evidence="11" key="1">
    <citation type="submission" date="2025-08" db="UniProtKB">
        <authorList>
            <consortium name="RefSeq"/>
        </authorList>
    </citation>
    <scope>IDENTIFICATION</scope>
    <source>
        <strain evidence="11">OHB3-1</strain>
    </source>
</reference>
<evidence type="ECO:0000256" key="8">
    <source>
        <dbReference type="PROSITE-ProRule" id="PRU00175"/>
    </source>
</evidence>
<keyword evidence="7" id="KW-0862">Zinc</keyword>
<evidence type="ECO:0000313" key="11">
    <source>
        <dbReference type="RefSeq" id="XP_022149238.1"/>
    </source>
</evidence>
<dbReference type="FunFam" id="3.30.40.10:FF:000022">
    <property type="entry name" value="E3 ubiquitin-protein ligase RING1-like"/>
    <property type="match status" value="1"/>
</dbReference>
<protein>
    <recommendedName>
        <fullName evidence="2">RING-type E3 ubiquitin transferase</fullName>
        <ecNumber evidence="2">2.3.2.27</ecNumber>
    </recommendedName>
</protein>
<evidence type="ECO:0000256" key="3">
    <source>
        <dbReference type="ARBA" id="ARBA00022679"/>
    </source>
</evidence>
<dbReference type="GO" id="GO:0005737">
    <property type="term" value="C:cytoplasm"/>
    <property type="evidence" value="ECO:0007669"/>
    <property type="project" value="TreeGrafter"/>
</dbReference>
<accession>A0A6J1D6A2</accession>
<keyword evidence="6" id="KW-0833">Ubl conjugation pathway</keyword>
<dbReference type="PANTHER" id="PTHR15710">
    <property type="entry name" value="E3 UBIQUITIN-PROTEIN LIGASE PRAJA"/>
    <property type="match status" value="1"/>
</dbReference>
<dbReference type="GeneID" id="111017708"/>
<dbReference type="PROSITE" id="PS50089">
    <property type="entry name" value="ZF_RING_2"/>
    <property type="match status" value="1"/>
</dbReference>
<dbReference type="Proteomes" id="UP000504603">
    <property type="component" value="Unplaced"/>
</dbReference>
<evidence type="ECO:0000259" key="9">
    <source>
        <dbReference type="PROSITE" id="PS50089"/>
    </source>
</evidence>
<dbReference type="GO" id="GO:0016567">
    <property type="term" value="P:protein ubiquitination"/>
    <property type="evidence" value="ECO:0007669"/>
    <property type="project" value="TreeGrafter"/>
</dbReference>
<dbReference type="SUPFAM" id="SSF57850">
    <property type="entry name" value="RING/U-box"/>
    <property type="match status" value="1"/>
</dbReference>
<evidence type="ECO:0000256" key="7">
    <source>
        <dbReference type="ARBA" id="ARBA00022833"/>
    </source>
</evidence>
<evidence type="ECO:0000313" key="10">
    <source>
        <dbReference type="Proteomes" id="UP000504603"/>
    </source>
</evidence>
<dbReference type="GO" id="GO:0008270">
    <property type="term" value="F:zinc ion binding"/>
    <property type="evidence" value="ECO:0007669"/>
    <property type="project" value="UniProtKB-KW"/>
</dbReference>